<comment type="caution">
    <text evidence="2">The sequence shown here is derived from an EMBL/GenBank/DDBJ whole genome shotgun (WGS) entry which is preliminary data.</text>
</comment>
<organism evidence="2 3">
    <name type="scientific">Colletotrichum chrysophilum</name>
    <dbReference type="NCBI Taxonomy" id="1836956"/>
    <lineage>
        <taxon>Eukaryota</taxon>
        <taxon>Fungi</taxon>
        <taxon>Dikarya</taxon>
        <taxon>Ascomycota</taxon>
        <taxon>Pezizomycotina</taxon>
        <taxon>Sordariomycetes</taxon>
        <taxon>Hypocreomycetidae</taxon>
        <taxon>Glomerellales</taxon>
        <taxon>Glomerellaceae</taxon>
        <taxon>Colletotrichum</taxon>
        <taxon>Colletotrichum gloeosporioides species complex</taxon>
    </lineage>
</organism>
<accession>A0AAD9APH2</accession>
<evidence type="ECO:0000256" key="1">
    <source>
        <dbReference type="SAM" id="MobiDB-lite"/>
    </source>
</evidence>
<gene>
    <name evidence="2" type="ORF">CCHR01_06210</name>
</gene>
<keyword evidence="3" id="KW-1185">Reference proteome</keyword>
<feature type="region of interest" description="Disordered" evidence="1">
    <location>
        <begin position="70"/>
        <end position="92"/>
    </location>
</feature>
<proteinExistence type="predicted"/>
<reference evidence="2" key="1">
    <citation type="submission" date="2023-01" db="EMBL/GenBank/DDBJ databases">
        <title>Colletotrichum chrysophilum M932 genome sequence.</title>
        <authorList>
            <person name="Baroncelli R."/>
        </authorList>
    </citation>
    <scope>NUCLEOTIDE SEQUENCE</scope>
    <source>
        <strain evidence="2">M932</strain>
    </source>
</reference>
<protein>
    <submittedName>
        <fullName evidence="2">Uncharacterized protein</fullName>
    </submittedName>
</protein>
<sequence>MTWARWQSFTYWLLPQHCRGHHLPCSLISSTSTSIFQLFKFHYHNTTRFPTTMDSTSLVRQSHHREPLEAKIGGHRGCSLKPRPSWPSNPFP</sequence>
<dbReference type="Proteomes" id="UP001243330">
    <property type="component" value="Unassembled WGS sequence"/>
</dbReference>
<name>A0AAD9APH2_9PEZI</name>
<evidence type="ECO:0000313" key="2">
    <source>
        <dbReference type="EMBL" id="KAK1851180.1"/>
    </source>
</evidence>
<evidence type="ECO:0000313" key="3">
    <source>
        <dbReference type="Proteomes" id="UP001243330"/>
    </source>
</evidence>
<dbReference type="AlphaFoldDB" id="A0AAD9APH2"/>
<dbReference type="EMBL" id="JAQOWY010000102">
    <property type="protein sequence ID" value="KAK1851180.1"/>
    <property type="molecule type" value="Genomic_DNA"/>
</dbReference>